<dbReference type="Proteomes" id="UP001300502">
    <property type="component" value="Unassembled WGS sequence"/>
</dbReference>
<comment type="subcellular location">
    <subcellularLocation>
        <location evidence="2 21">Nucleus</location>
    </subcellularLocation>
</comment>
<keyword evidence="16" id="KW-0862">Zinc</keyword>
<evidence type="ECO:0000256" key="3">
    <source>
        <dbReference type="ARBA" id="ARBA00004906"/>
    </source>
</evidence>
<comment type="similarity">
    <text evidence="4 21">Belongs to the WD repeat PRP19 family.</text>
</comment>
<evidence type="ECO:0000313" key="24">
    <source>
        <dbReference type="Proteomes" id="UP001300502"/>
    </source>
</evidence>
<keyword evidence="10" id="KW-0479">Metal-binding</keyword>
<evidence type="ECO:0000256" key="17">
    <source>
        <dbReference type="ARBA" id="ARBA00023187"/>
    </source>
</evidence>
<evidence type="ECO:0000256" key="14">
    <source>
        <dbReference type="ARBA" id="ARBA00022771"/>
    </source>
</evidence>
<keyword evidence="9 21" id="KW-0808">Transferase</keyword>
<feature type="repeat" description="WD" evidence="20">
    <location>
        <begin position="358"/>
        <end position="392"/>
    </location>
</feature>
<dbReference type="SUPFAM" id="SSF57850">
    <property type="entry name" value="RING/U-box"/>
    <property type="match status" value="1"/>
</dbReference>
<dbReference type="AlphaFoldDB" id="A0AAV9IAS1"/>
<accession>A0AAV9IAS1</accession>
<evidence type="ECO:0000256" key="7">
    <source>
        <dbReference type="ARBA" id="ARBA00022574"/>
    </source>
</evidence>
<evidence type="ECO:0000256" key="12">
    <source>
        <dbReference type="ARBA" id="ARBA00022737"/>
    </source>
</evidence>
<keyword evidence="18 21" id="KW-0234">DNA repair</keyword>
<dbReference type="InterPro" id="IPR036322">
    <property type="entry name" value="WD40_repeat_dom_sf"/>
</dbReference>
<dbReference type="SMART" id="SM00320">
    <property type="entry name" value="WD40"/>
    <property type="match status" value="4"/>
</dbReference>
<proteinExistence type="inferred from homology"/>
<dbReference type="InterPro" id="IPR013915">
    <property type="entry name" value="Prp19_cc"/>
</dbReference>
<dbReference type="InterPro" id="IPR055340">
    <property type="entry name" value="RING-Ubox_PRP19"/>
</dbReference>
<dbReference type="SMART" id="SM00504">
    <property type="entry name" value="Ubox"/>
    <property type="match status" value="1"/>
</dbReference>
<dbReference type="Pfam" id="PF11789">
    <property type="entry name" value="zf-Nse"/>
    <property type="match status" value="1"/>
</dbReference>
<gene>
    <name evidence="23" type="ORF">GAYE_SCF04G2421</name>
</gene>
<keyword evidence="24" id="KW-1185">Reference proteome</keyword>
<evidence type="ECO:0000256" key="21">
    <source>
        <dbReference type="RuleBase" id="RU367101"/>
    </source>
</evidence>
<evidence type="ECO:0000256" key="18">
    <source>
        <dbReference type="ARBA" id="ARBA00023204"/>
    </source>
</evidence>
<dbReference type="SUPFAM" id="SSF50978">
    <property type="entry name" value="WD40 repeat-like"/>
    <property type="match status" value="1"/>
</dbReference>
<dbReference type="PROSITE" id="PS50294">
    <property type="entry name" value="WD_REPEATS_REGION"/>
    <property type="match status" value="1"/>
</dbReference>
<dbReference type="PANTHER" id="PTHR43995">
    <property type="entry name" value="PRE-MRNA-PROCESSING FACTOR 19"/>
    <property type="match status" value="1"/>
</dbReference>
<evidence type="ECO:0000256" key="4">
    <source>
        <dbReference type="ARBA" id="ARBA00006388"/>
    </source>
</evidence>
<keyword evidence="11 21" id="KW-0747">Spliceosome</keyword>
<dbReference type="Gene3D" id="3.30.40.10">
    <property type="entry name" value="Zinc/RING finger domain, C3HC4 (zinc finger)"/>
    <property type="match status" value="1"/>
</dbReference>
<evidence type="ECO:0000256" key="16">
    <source>
        <dbReference type="ARBA" id="ARBA00022833"/>
    </source>
</evidence>
<evidence type="ECO:0000256" key="11">
    <source>
        <dbReference type="ARBA" id="ARBA00022728"/>
    </source>
</evidence>
<dbReference type="InterPro" id="IPR003613">
    <property type="entry name" value="Ubox_domain"/>
</dbReference>
<feature type="repeat" description="WD" evidence="20">
    <location>
        <begin position="263"/>
        <end position="304"/>
    </location>
</feature>
<organism evidence="23 24">
    <name type="scientific">Galdieria yellowstonensis</name>
    <dbReference type="NCBI Taxonomy" id="3028027"/>
    <lineage>
        <taxon>Eukaryota</taxon>
        <taxon>Rhodophyta</taxon>
        <taxon>Bangiophyceae</taxon>
        <taxon>Galdieriales</taxon>
        <taxon>Galdieriaceae</taxon>
        <taxon>Galdieria</taxon>
    </lineage>
</organism>
<dbReference type="InterPro" id="IPR001680">
    <property type="entry name" value="WD40_rpt"/>
</dbReference>
<dbReference type="PROSITE" id="PS50082">
    <property type="entry name" value="WD_REPEATS_2"/>
    <property type="match status" value="2"/>
</dbReference>
<dbReference type="Pfam" id="PF00400">
    <property type="entry name" value="WD40"/>
    <property type="match status" value="2"/>
</dbReference>
<comment type="catalytic activity">
    <reaction evidence="1 21">
        <text>S-ubiquitinyl-[E2 ubiquitin-conjugating enzyme]-L-cysteine + [acceptor protein]-L-lysine = [E2 ubiquitin-conjugating enzyme]-L-cysteine + N(6)-ubiquitinyl-[acceptor protein]-L-lysine.</text>
        <dbReference type="EC" id="2.3.2.27"/>
    </reaction>
</comment>
<evidence type="ECO:0000256" key="9">
    <source>
        <dbReference type="ARBA" id="ARBA00022679"/>
    </source>
</evidence>
<keyword evidence="14" id="KW-0863">Zinc-finger</keyword>
<comment type="function">
    <text evidence="21">Ubiquitin-protein ligase which is mainly involved pre-mRNA splicing and DNA repair. Required for pre-mRNA splicing as component of the spliceosome.</text>
</comment>
<dbReference type="InterPro" id="IPR004181">
    <property type="entry name" value="Znf_MIZ"/>
</dbReference>
<dbReference type="PROSITE" id="PS00678">
    <property type="entry name" value="WD_REPEATS_1"/>
    <property type="match status" value="1"/>
</dbReference>
<evidence type="ECO:0000256" key="10">
    <source>
        <dbReference type="ARBA" id="ARBA00022723"/>
    </source>
</evidence>
<evidence type="ECO:0000256" key="15">
    <source>
        <dbReference type="ARBA" id="ARBA00022786"/>
    </source>
</evidence>
<dbReference type="GO" id="GO:0061630">
    <property type="term" value="F:ubiquitin protein ligase activity"/>
    <property type="evidence" value="ECO:0007669"/>
    <property type="project" value="UniProtKB-UniRule"/>
</dbReference>
<keyword evidence="12" id="KW-0677">Repeat</keyword>
<dbReference type="GO" id="GO:0000974">
    <property type="term" value="C:Prp19 complex"/>
    <property type="evidence" value="ECO:0007669"/>
    <property type="project" value="UniProtKB-UniRule"/>
</dbReference>
<dbReference type="InterPro" id="IPR013083">
    <property type="entry name" value="Znf_RING/FYVE/PHD"/>
</dbReference>
<dbReference type="FunFam" id="3.30.40.10:FF:000027">
    <property type="entry name" value="Pre-mRNA-processing factor 19, putative"/>
    <property type="match status" value="1"/>
</dbReference>
<reference evidence="23 24" key="1">
    <citation type="submission" date="2022-07" db="EMBL/GenBank/DDBJ databases">
        <title>Genome-wide signatures of adaptation to extreme environments.</title>
        <authorList>
            <person name="Cho C.H."/>
            <person name="Yoon H.S."/>
        </authorList>
    </citation>
    <scope>NUCLEOTIDE SEQUENCE [LARGE SCALE GENOMIC DNA]</scope>
    <source>
        <strain evidence="23 24">108.79 E11</strain>
    </source>
</reference>
<dbReference type="EC" id="2.3.2.27" evidence="5 21"/>
<comment type="pathway">
    <text evidence="3 21">Protein modification; protein ubiquitination.</text>
</comment>
<keyword evidence="15 21" id="KW-0833">Ubl conjugation pathway</keyword>
<dbReference type="GO" id="GO:0071006">
    <property type="term" value="C:U2-type catalytic step 1 spliceosome"/>
    <property type="evidence" value="ECO:0007669"/>
    <property type="project" value="TreeGrafter"/>
</dbReference>
<keyword evidence="17 21" id="KW-0508">mRNA splicing</keyword>
<dbReference type="Pfam" id="PF08606">
    <property type="entry name" value="Prp19"/>
    <property type="match status" value="1"/>
</dbReference>
<keyword evidence="13 21" id="KW-0227">DNA damage</keyword>
<evidence type="ECO:0000256" key="6">
    <source>
        <dbReference type="ARBA" id="ARBA00015618"/>
    </source>
</evidence>
<evidence type="ECO:0000313" key="23">
    <source>
        <dbReference type="EMBL" id="KAK4524520.1"/>
    </source>
</evidence>
<evidence type="ECO:0000259" key="22">
    <source>
        <dbReference type="PROSITE" id="PS51698"/>
    </source>
</evidence>
<keyword evidence="7 20" id="KW-0853">WD repeat</keyword>
<dbReference type="EMBL" id="JANCYU010000024">
    <property type="protein sequence ID" value="KAK4524520.1"/>
    <property type="molecule type" value="Genomic_DNA"/>
</dbReference>
<feature type="domain" description="U-box" evidence="22">
    <location>
        <begin position="1"/>
        <end position="70"/>
    </location>
</feature>
<evidence type="ECO:0000256" key="5">
    <source>
        <dbReference type="ARBA" id="ARBA00012483"/>
    </source>
</evidence>
<evidence type="ECO:0000256" key="8">
    <source>
        <dbReference type="ARBA" id="ARBA00022664"/>
    </source>
</evidence>
<name>A0AAV9IAS1_9RHOD</name>
<keyword evidence="19 21" id="KW-0539">Nucleus</keyword>
<dbReference type="GO" id="GO:0070534">
    <property type="term" value="P:protein K63-linked ubiquitination"/>
    <property type="evidence" value="ECO:0007669"/>
    <property type="project" value="UniProtKB-UniRule"/>
</dbReference>
<comment type="subunit">
    <text evidence="21">Homotetramer.</text>
</comment>
<evidence type="ECO:0000256" key="2">
    <source>
        <dbReference type="ARBA" id="ARBA00004123"/>
    </source>
</evidence>
<sequence>MYCAISGVVPEEPVVSKKSGHLFEKRLIVKHIQTTGKCPVTGEDLSEQDLIDVQENIVVRPRTSNATSIPGLLSLFQSEWDSIVSEVYQLKKQLYDTKQQLAQTLYENDAAKRVIARLLKERDEALELAKQGTHNDKETALNGALKETTYEQGNVADNEKDSQMNVEDAGVALLPPHVLEQIDKTSQELIAYRKNRKVSSSQIPKERLQSFKEEKHLKVHNGKEKEIVALAQSPKDSSLLFTAGKDKTVKCFSLNKEKTVTSISAHKAPLTDLVVHPSENILITSSVDKTATVWHWENDEEKPKAFHTVHVHEGAVTQVFLHPCMSYFGTASDDSTWAFHDLQSGDCLSQTPKGPAPISSFGIHPDGLILGTGLNNGELNIWDIREMKVALSLREGSSANDDDDVGKICSLSFSENGYYMASMNIALVDLWDLRKPSTPVRSWNVVEGRKCCFDSSGIYLGVLCAHEMKITEAKKGIECLNIVSDRDLSSKDSLTSLLLLKEVERIIVGDVKGSLCVLSAPTSSSE</sequence>
<dbReference type="GO" id="GO:0005737">
    <property type="term" value="C:cytoplasm"/>
    <property type="evidence" value="ECO:0007669"/>
    <property type="project" value="TreeGrafter"/>
</dbReference>
<dbReference type="GO" id="GO:0008270">
    <property type="term" value="F:zinc ion binding"/>
    <property type="evidence" value="ECO:0007669"/>
    <property type="project" value="UniProtKB-KW"/>
</dbReference>
<dbReference type="GO" id="GO:0006281">
    <property type="term" value="P:DNA repair"/>
    <property type="evidence" value="ECO:0007669"/>
    <property type="project" value="UniProtKB-KW"/>
</dbReference>
<dbReference type="Gene3D" id="2.130.10.10">
    <property type="entry name" value="YVTN repeat-like/Quinoprotein amine dehydrogenase"/>
    <property type="match status" value="1"/>
</dbReference>
<dbReference type="InterPro" id="IPR038959">
    <property type="entry name" value="Prp19"/>
</dbReference>
<keyword evidence="8 21" id="KW-0507">mRNA processing</keyword>
<evidence type="ECO:0000256" key="1">
    <source>
        <dbReference type="ARBA" id="ARBA00000900"/>
    </source>
</evidence>
<dbReference type="PANTHER" id="PTHR43995:SF1">
    <property type="entry name" value="PRE-MRNA-PROCESSING FACTOR 19"/>
    <property type="match status" value="1"/>
</dbReference>
<evidence type="ECO:0000256" key="19">
    <source>
        <dbReference type="ARBA" id="ARBA00023242"/>
    </source>
</evidence>
<protein>
    <recommendedName>
        <fullName evidence="6 21">Pre-mRNA-processing factor 19</fullName>
        <ecNumber evidence="5 21">2.3.2.27</ecNumber>
    </recommendedName>
</protein>
<evidence type="ECO:0000256" key="13">
    <source>
        <dbReference type="ARBA" id="ARBA00022763"/>
    </source>
</evidence>
<comment type="caution">
    <text evidence="23">The sequence shown here is derived from an EMBL/GenBank/DDBJ whole genome shotgun (WGS) entry which is preliminary data.</text>
</comment>
<dbReference type="PROSITE" id="PS51698">
    <property type="entry name" value="U_BOX"/>
    <property type="match status" value="1"/>
</dbReference>
<dbReference type="CDD" id="cd16656">
    <property type="entry name" value="RING-Ubox_PRP19"/>
    <property type="match status" value="1"/>
</dbReference>
<evidence type="ECO:0000256" key="20">
    <source>
        <dbReference type="PROSITE-ProRule" id="PRU00221"/>
    </source>
</evidence>
<dbReference type="InterPro" id="IPR019775">
    <property type="entry name" value="WD40_repeat_CS"/>
</dbReference>
<dbReference type="GO" id="GO:0000398">
    <property type="term" value="P:mRNA splicing, via spliceosome"/>
    <property type="evidence" value="ECO:0007669"/>
    <property type="project" value="InterPro"/>
</dbReference>
<dbReference type="InterPro" id="IPR015943">
    <property type="entry name" value="WD40/YVTN_repeat-like_dom_sf"/>
</dbReference>